<sequence>MWKICVYLPNLYYSHYDYSVSEKTENFENKYKLEKVRFIQTTLDMNNIIDSIVGIPTLQYITLEDESLTRPPRKKSWHVCAQDYDPTLVFSPFHLYKYTILMMKFWLTWLRPEGPEPCIWKVYLISPVMDYLFLITHLSKFIITNGCISVR</sequence>
<name>A0AAD5P9M6_9FUNG</name>
<dbReference type="Proteomes" id="UP001209540">
    <property type="component" value="Unassembled WGS sequence"/>
</dbReference>
<keyword evidence="2" id="KW-1185">Reference proteome</keyword>
<reference evidence="1" key="2">
    <citation type="submission" date="2023-02" db="EMBL/GenBank/DDBJ databases">
        <authorList>
            <consortium name="DOE Joint Genome Institute"/>
            <person name="Mondo S.J."/>
            <person name="Chang Y."/>
            <person name="Wang Y."/>
            <person name="Ahrendt S."/>
            <person name="Andreopoulos W."/>
            <person name="Barry K."/>
            <person name="Beard J."/>
            <person name="Benny G.L."/>
            <person name="Blankenship S."/>
            <person name="Bonito G."/>
            <person name="Cuomo C."/>
            <person name="Desiro A."/>
            <person name="Gervers K.A."/>
            <person name="Hundley H."/>
            <person name="Kuo A."/>
            <person name="LaButti K."/>
            <person name="Lang B.F."/>
            <person name="Lipzen A."/>
            <person name="O'Donnell K."/>
            <person name="Pangilinan J."/>
            <person name="Reynolds N."/>
            <person name="Sandor L."/>
            <person name="Smith M.W."/>
            <person name="Tsang A."/>
            <person name="Grigoriev I.V."/>
            <person name="Stajich J.E."/>
            <person name="Spatafora J.W."/>
        </authorList>
    </citation>
    <scope>NUCLEOTIDE SEQUENCE</scope>
    <source>
        <strain evidence="1">RSA 2281</strain>
    </source>
</reference>
<dbReference type="EMBL" id="JAIXMP010000030">
    <property type="protein sequence ID" value="KAI9251376.1"/>
    <property type="molecule type" value="Genomic_DNA"/>
</dbReference>
<protein>
    <submittedName>
        <fullName evidence="1">Uncharacterized protein</fullName>
    </submittedName>
</protein>
<evidence type="ECO:0000313" key="2">
    <source>
        <dbReference type="Proteomes" id="UP001209540"/>
    </source>
</evidence>
<gene>
    <name evidence="1" type="ORF">BDA99DRAFT_541366</name>
</gene>
<comment type="caution">
    <text evidence="1">The sequence shown here is derived from an EMBL/GenBank/DDBJ whole genome shotgun (WGS) entry which is preliminary data.</text>
</comment>
<accession>A0AAD5P9M6</accession>
<organism evidence="1 2">
    <name type="scientific">Phascolomyces articulosus</name>
    <dbReference type="NCBI Taxonomy" id="60185"/>
    <lineage>
        <taxon>Eukaryota</taxon>
        <taxon>Fungi</taxon>
        <taxon>Fungi incertae sedis</taxon>
        <taxon>Mucoromycota</taxon>
        <taxon>Mucoromycotina</taxon>
        <taxon>Mucoromycetes</taxon>
        <taxon>Mucorales</taxon>
        <taxon>Lichtheimiaceae</taxon>
        <taxon>Phascolomyces</taxon>
    </lineage>
</organism>
<dbReference type="AlphaFoldDB" id="A0AAD5P9M6"/>
<reference evidence="1" key="1">
    <citation type="journal article" date="2022" name="IScience">
        <title>Evolution of zygomycete secretomes and the origins of terrestrial fungal ecologies.</title>
        <authorList>
            <person name="Chang Y."/>
            <person name="Wang Y."/>
            <person name="Mondo S."/>
            <person name="Ahrendt S."/>
            <person name="Andreopoulos W."/>
            <person name="Barry K."/>
            <person name="Beard J."/>
            <person name="Benny G.L."/>
            <person name="Blankenship S."/>
            <person name="Bonito G."/>
            <person name="Cuomo C."/>
            <person name="Desiro A."/>
            <person name="Gervers K.A."/>
            <person name="Hundley H."/>
            <person name="Kuo A."/>
            <person name="LaButti K."/>
            <person name="Lang B.F."/>
            <person name="Lipzen A."/>
            <person name="O'Donnell K."/>
            <person name="Pangilinan J."/>
            <person name="Reynolds N."/>
            <person name="Sandor L."/>
            <person name="Smith M.E."/>
            <person name="Tsang A."/>
            <person name="Grigoriev I.V."/>
            <person name="Stajich J.E."/>
            <person name="Spatafora J.W."/>
        </authorList>
    </citation>
    <scope>NUCLEOTIDE SEQUENCE</scope>
    <source>
        <strain evidence="1">RSA 2281</strain>
    </source>
</reference>
<proteinExistence type="predicted"/>
<evidence type="ECO:0000313" key="1">
    <source>
        <dbReference type="EMBL" id="KAI9251376.1"/>
    </source>
</evidence>